<keyword evidence="2" id="KW-1185">Reference proteome</keyword>
<protein>
    <recommendedName>
        <fullName evidence="3">Sel1 repeat family protein</fullName>
    </recommendedName>
</protein>
<dbReference type="Proteomes" id="UP001501083">
    <property type="component" value="Unassembled WGS sequence"/>
</dbReference>
<evidence type="ECO:0008006" key="3">
    <source>
        <dbReference type="Google" id="ProtNLM"/>
    </source>
</evidence>
<reference evidence="2" key="1">
    <citation type="journal article" date="2019" name="Int. J. Syst. Evol. Microbiol.">
        <title>The Global Catalogue of Microorganisms (GCM) 10K type strain sequencing project: providing services to taxonomists for standard genome sequencing and annotation.</title>
        <authorList>
            <consortium name="The Broad Institute Genomics Platform"/>
            <consortium name="The Broad Institute Genome Sequencing Center for Infectious Disease"/>
            <person name="Wu L."/>
            <person name="Ma J."/>
        </authorList>
    </citation>
    <scope>NUCLEOTIDE SEQUENCE [LARGE SCALE GENOMIC DNA]</scope>
    <source>
        <strain evidence="2">JCM 19212</strain>
    </source>
</reference>
<gene>
    <name evidence="1" type="ORF">GCM10025759_02660</name>
</gene>
<proteinExistence type="predicted"/>
<evidence type="ECO:0000313" key="2">
    <source>
        <dbReference type="Proteomes" id="UP001501083"/>
    </source>
</evidence>
<accession>A0ABP9L0L1</accession>
<sequence>MSFALATPVFAQSSLSDWGFDPGALMGDGRELLLRAPDASVDGLFQAVHASARSPQDSRVLCELFDPSAERSLEGYNGLAAQLSEDSRIRFADAATEFFLAAAQSPRQPYDAAFAQQALKAAGVRAALLNDGFVAGLNGTDHTARCRSVGWLLDSLQSRPAAERASVMRLLLSQGLDYLALARALPR</sequence>
<evidence type="ECO:0000313" key="1">
    <source>
        <dbReference type="EMBL" id="GAA5067706.1"/>
    </source>
</evidence>
<dbReference type="EMBL" id="BAABKY010000001">
    <property type="protein sequence ID" value="GAA5067706.1"/>
    <property type="molecule type" value="Genomic_DNA"/>
</dbReference>
<name>A0ABP9L0L1_9GAMM</name>
<comment type="caution">
    <text evidence="1">The sequence shown here is derived from an EMBL/GenBank/DDBJ whole genome shotgun (WGS) entry which is preliminary data.</text>
</comment>
<organism evidence="1 2">
    <name type="scientific">Lysobacter panacisoli</name>
    <dbReference type="NCBI Taxonomy" id="1255263"/>
    <lineage>
        <taxon>Bacteria</taxon>
        <taxon>Pseudomonadati</taxon>
        <taxon>Pseudomonadota</taxon>
        <taxon>Gammaproteobacteria</taxon>
        <taxon>Lysobacterales</taxon>
        <taxon>Lysobacteraceae</taxon>
        <taxon>Lysobacter</taxon>
    </lineage>
</organism>